<dbReference type="PROSITE" id="PS50893">
    <property type="entry name" value="ABC_TRANSPORTER_2"/>
    <property type="match status" value="1"/>
</dbReference>
<organism evidence="6">
    <name type="scientific">uncultured bacterium</name>
    <name type="common">gcode 4</name>
    <dbReference type="NCBI Taxonomy" id="1234023"/>
    <lineage>
        <taxon>Bacteria</taxon>
        <taxon>environmental samples</taxon>
    </lineage>
</organism>
<dbReference type="GO" id="GO:0022857">
    <property type="term" value="F:transmembrane transporter activity"/>
    <property type="evidence" value="ECO:0007669"/>
    <property type="project" value="UniProtKB-ARBA"/>
</dbReference>
<proteinExistence type="inferred from homology"/>
<reference evidence="6" key="1">
    <citation type="journal article" date="2012" name="Science">
        <title>Fermentation, hydrogen, and sulfur metabolism in multiple uncultivated bacterial phyla.</title>
        <authorList>
            <person name="Wrighton K.C."/>
            <person name="Thomas B.C."/>
            <person name="Sharon I."/>
            <person name="Miller C.S."/>
            <person name="Castelle C.J."/>
            <person name="VerBerkmoes N.C."/>
            <person name="Wilkins M.J."/>
            <person name="Hettich R.L."/>
            <person name="Lipton M.S."/>
            <person name="Williams K.H."/>
            <person name="Long P.E."/>
            <person name="Banfield J.F."/>
        </authorList>
    </citation>
    <scope>NUCLEOTIDE SEQUENCE [LARGE SCALE GENOMIC DNA]</scope>
</reference>
<gene>
    <name evidence="6" type="ORF">ACD_2C00033G0014</name>
</gene>
<name>K2G4L9_9BACT</name>
<evidence type="ECO:0000259" key="5">
    <source>
        <dbReference type="PROSITE" id="PS50893"/>
    </source>
</evidence>
<protein>
    <recommendedName>
        <fullName evidence="5">ABC transporter domain-containing protein</fullName>
    </recommendedName>
</protein>
<dbReference type="InterPro" id="IPR003439">
    <property type="entry name" value="ABC_transporter-like_ATP-bd"/>
</dbReference>
<evidence type="ECO:0000256" key="2">
    <source>
        <dbReference type="ARBA" id="ARBA00022448"/>
    </source>
</evidence>
<dbReference type="GO" id="GO:0016887">
    <property type="term" value="F:ATP hydrolysis activity"/>
    <property type="evidence" value="ECO:0007669"/>
    <property type="project" value="InterPro"/>
</dbReference>
<evidence type="ECO:0000313" key="6">
    <source>
        <dbReference type="EMBL" id="EKE30173.1"/>
    </source>
</evidence>
<dbReference type="Pfam" id="PF00005">
    <property type="entry name" value="ABC_tran"/>
    <property type="match status" value="1"/>
</dbReference>
<feature type="domain" description="ABC transporter" evidence="5">
    <location>
        <begin position="7"/>
        <end position="235"/>
    </location>
</feature>
<dbReference type="PROSITE" id="PS00211">
    <property type="entry name" value="ABC_TRANSPORTER_1"/>
    <property type="match status" value="1"/>
</dbReference>
<dbReference type="InterPro" id="IPR017871">
    <property type="entry name" value="ABC_transporter-like_CS"/>
</dbReference>
<comment type="similarity">
    <text evidence="1">Belongs to the ABC transporter superfamily.</text>
</comment>
<dbReference type="FunFam" id="3.40.50.300:FF:000032">
    <property type="entry name" value="Export ABC transporter ATP-binding protein"/>
    <property type="match status" value="1"/>
</dbReference>
<dbReference type="GO" id="GO:0005524">
    <property type="term" value="F:ATP binding"/>
    <property type="evidence" value="ECO:0007669"/>
    <property type="project" value="UniProtKB-KW"/>
</dbReference>
<keyword evidence="3" id="KW-0547">Nucleotide-binding</keyword>
<dbReference type="AlphaFoldDB" id="K2G4L9"/>
<dbReference type="InterPro" id="IPR017911">
    <property type="entry name" value="MacB-like_ATP-bd"/>
</dbReference>
<evidence type="ECO:0000256" key="1">
    <source>
        <dbReference type="ARBA" id="ARBA00005417"/>
    </source>
</evidence>
<dbReference type="GO" id="GO:0098796">
    <property type="term" value="C:membrane protein complex"/>
    <property type="evidence" value="ECO:0007669"/>
    <property type="project" value="UniProtKB-ARBA"/>
</dbReference>
<sequence>MKENNIIEMKGLCKSYYLENNQEVPVLKWIDLTIKENEFVAIMWESWSWKSTLLNIIWFLHPLNSGKYYLDWDDISEIKDDETLSYIRNKKIGFIFQQFYLLPKLNALENVALPSIYAWISSEKREENAADLLVKVWLEGKIFNRPWELSGGQQQRVAIARALVNDPEILLADEPTGNLDSATTLEIMKLITEFKKQWKTIIMVTHAIEVAKYADRIIFLKDWKVIDNNYKLKWSN</sequence>
<dbReference type="CDD" id="cd03255">
    <property type="entry name" value="ABC_MJ0796_LolCDE_FtsE"/>
    <property type="match status" value="1"/>
</dbReference>
<keyword evidence="2" id="KW-0813">Transport</keyword>
<dbReference type="PANTHER" id="PTHR42798:SF2">
    <property type="entry name" value="ABC TRANSPORTER ATP-BINDING PROTEIN MG467-RELATED"/>
    <property type="match status" value="1"/>
</dbReference>
<dbReference type="InterPro" id="IPR027417">
    <property type="entry name" value="P-loop_NTPase"/>
</dbReference>
<accession>K2G4L9</accession>
<evidence type="ECO:0000256" key="3">
    <source>
        <dbReference type="ARBA" id="ARBA00022741"/>
    </source>
</evidence>
<dbReference type="Gene3D" id="3.40.50.300">
    <property type="entry name" value="P-loop containing nucleotide triphosphate hydrolases"/>
    <property type="match status" value="1"/>
</dbReference>
<evidence type="ECO:0000256" key="4">
    <source>
        <dbReference type="ARBA" id="ARBA00022840"/>
    </source>
</evidence>
<dbReference type="EMBL" id="AMFJ01000033">
    <property type="protein sequence ID" value="EKE30173.1"/>
    <property type="molecule type" value="Genomic_DNA"/>
</dbReference>
<keyword evidence="4" id="KW-0067">ATP-binding</keyword>
<dbReference type="SUPFAM" id="SSF52540">
    <property type="entry name" value="P-loop containing nucleoside triphosphate hydrolases"/>
    <property type="match status" value="1"/>
</dbReference>
<dbReference type="PANTHER" id="PTHR42798">
    <property type="entry name" value="LIPOPROTEIN-RELEASING SYSTEM ATP-BINDING PROTEIN LOLD"/>
    <property type="match status" value="1"/>
</dbReference>
<comment type="caution">
    <text evidence="6">The sequence shown here is derived from an EMBL/GenBank/DDBJ whole genome shotgun (WGS) entry which is preliminary data.</text>
</comment>